<comment type="caution">
    <text evidence="2">The sequence shown here is derived from an EMBL/GenBank/DDBJ whole genome shotgun (WGS) entry which is preliminary data.</text>
</comment>
<dbReference type="Pfam" id="PF00483">
    <property type="entry name" value="NTP_transferase"/>
    <property type="match status" value="1"/>
</dbReference>
<evidence type="ECO:0000313" key="3">
    <source>
        <dbReference type="Proteomes" id="UP000789342"/>
    </source>
</evidence>
<sequence>MGLKILILCAGYGTRLQRDILQDDSGKYNHLLGVPKALLPVGGKDALITHWLQILRKARIKVDTSVYVVTNAVFYESFISWANNNGVPASNIANNGTTCNEERLGAVSDIAFGLRSFQLYDSDVIIIGGDTLFKGDFNFEKLLERFMSVDNDGCFLTTYTVHDNATRKHGILTLEDLSTKDMILVTGFLEKPDPRHTTSRNACPCFYLIKRETLPLVSSFLIESQNDKAQTIENRDGPGNFLAWAINGKRVKFYAEKVGGRIDVGGLESYLEAKEYFKDLDT</sequence>
<keyword evidence="3" id="KW-1185">Reference proteome</keyword>
<evidence type="ECO:0000259" key="1">
    <source>
        <dbReference type="Pfam" id="PF00483"/>
    </source>
</evidence>
<dbReference type="SUPFAM" id="SSF53448">
    <property type="entry name" value="Nucleotide-diphospho-sugar transferases"/>
    <property type="match status" value="1"/>
</dbReference>
<dbReference type="Proteomes" id="UP000789342">
    <property type="component" value="Unassembled WGS sequence"/>
</dbReference>
<organism evidence="2 3">
    <name type="scientific">Acaulospora morrowiae</name>
    <dbReference type="NCBI Taxonomy" id="94023"/>
    <lineage>
        <taxon>Eukaryota</taxon>
        <taxon>Fungi</taxon>
        <taxon>Fungi incertae sedis</taxon>
        <taxon>Mucoromycota</taxon>
        <taxon>Glomeromycotina</taxon>
        <taxon>Glomeromycetes</taxon>
        <taxon>Diversisporales</taxon>
        <taxon>Acaulosporaceae</taxon>
        <taxon>Acaulospora</taxon>
    </lineage>
</organism>
<dbReference type="AlphaFoldDB" id="A0A9N8ZAI4"/>
<name>A0A9N8ZAI4_9GLOM</name>
<dbReference type="PANTHER" id="PTHR42883">
    <property type="entry name" value="GLUCOSE-1-PHOSPHATE THYMIDYLTRANSFERASE"/>
    <property type="match status" value="1"/>
</dbReference>
<feature type="domain" description="Nucleotidyl transferase" evidence="1">
    <location>
        <begin position="33"/>
        <end position="275"/>
    </location>
</feature>
<dbReference type="PANTHER" id="PTHR42883:SF2">
    <property type="entry name" value="THYMIDYLYLTRANSFERASE"/>
    <property type="match status" value="1"/>
</dbReference>
<dbReference type="InterPro" id="IPR029044">
    <property type="entry name" value="Nucleotide-diphossugar_trans"/>
</dbReference>
<evidence type="ECO:0000313" key="2">
    <source>
        <dbReference type="EMBL" id="CAG8480383.1"/>
    </source>
</evidence>
<dbReference type="OrthoDB" id="6339427at2759"/>
<proteinExistence type="predicted"/>
<gene>
    <name evidence="2" type="ORF">AMORRO_LOCUS2279</name>
</gene>
<dbReference type="InterPro" id="IPR005835">
    <property type="entry name" value="NTP_transferase_dom"/>
</dbReference>
<accession>A0A9N8ZAI4</accession>
<dbReference type="Gene3D" id="3.90.550.10">
    <property type="entry name" value="Spore Coat Polysaccharide Biosynthesis Protein SpsA, Chain A"/>
    <property type="match status" value="1"/>
</dbReference>
<reference evidence="2" key="1">
    <citation type="submission" date="2021-06" db="EMBL/GenBank/DDBJ databases">
        <authorList>
            <person name="Kallberg Y."/>
            <person name="Tangrot J."/>
            <person name="Rosling A."/>
        </authorList>
    </citation>
    <scope>NUCLEOTIDE SEQUENCE</scope>
    <source>
        <strain evidence="2">CL551</strain>
    </source>
</reference>
<protein>
    <submittedName>
        <fullName evidence="2">10105_t:CDS:1</fullName>
    </submittedName>
</protein>
<dbReference type="EMBL" id="CAJVPV010000941">
    <property type="protein sequence ID" value="CAG8480383.1"/>
    <property type="molecule type" value="Genomic_DNA"/>
</dbReference>